<dbReference type="Pfam" id="PF13847">
    <property type="entry name" value="Methyltransf_31"/>
    <property type="match status" value="1"/>
</dbReference>
<dbReference type="AlphaFoldDB" id="A0A2Z5PIR4"/>
<name>A0A2Z5PIR4_METMI</name>
<dbReference type="InterPro" id="IPR025714">
    <property type="entry name" value="Methyltranfer_dom"/>
</dbReference>
<feature type="domain" description="Methyltransferase" evidence="1">
    <location>
        <begin position="196"/>
        <end position="316"/>
    </location>
</feature>
<dbReference type="KEGG" id="mmak:MMKA1_19510"/>
<dbReference type="Proteomes" id="UP000264208">
    <property type="component" value="Chromosome"/>
</dbReference>
<dbReference type="SMR" id="A0A2Z5PIR4"/>
<dbReference type="GeneID" id="41280365"/>
<dbReference type="SUPFAM" id="SSF53335">
    <property type="entry name" value="S-adenosyl-L-methionine-dependent methyltransferases"/>
    <property type="match status" value="1"/>
</dbReference>
<dbReference type="GeneID" id="37876329"/>
<sequence>MAFNIDGSGNKSGVRSNMLSENNILKYGSNFSKANASSLNNKINSLNYTVEYINNELMGIFFRQGLKFGIFKAVEDFRPTISELITILGYPNEEFVEKYIKTAVSLNLLNLNEEERLELNSDFIYSSIHPEYDKIISDHVSRYDFMSGLVQYAFIGYDHPEILLNFKKDADIWDMMLNTKYMKTCREVISEYLDIKNGDTILEVGCGSRSPLYFASKVAPNGEYVGVDISKKLIRVAQGRLKRSGIECAKLKALDFSETIAKNKHDYVLCIHTLSYADSLKLFLKKMMGSLRKGGKLVIMEEFFTENINTNAELFEFYNHLNKYFKNYVSKTEILKELELIGIDYKYELLGDNCIVVERI</sequence>
<dbReference type="EMBL" id="AP011526">
    <property type="protein sequence ID" value="BAP62068.1"/>
    <property type="molecule type" value="Genomic_DNA"/>
</dbReference>
<dbReference type="Gene3D" id="3.40.50.150">
    <property type="entry name" value="Vaccinia Virus protein VP39"/>
    <property type="match status" value="1"/>
</dbReference>
<organism evidence="2 3">
    <name type="scientific">Methanococcus maripaludis KA1</name>
    <dbReference type="NCBI Taxonomy" id="637914"/>
    <lineage>
        <taxon>Archaea</taxon>
        <taxon>Methanobacteriati</taxon>
        <taxon>Methanobacteriota</taxon>
        <taxon>Methanomada group</taxon>
        <taxon>Methanococci</taxon>
        <taxon>Methanococcales</taxon>
        <taxon>Methanococcaceae</taxon>
        <taxon>Methanococcus</taxon>
    </lineage>
</organism>
<evidence type="ECO:0000313" key="3">
    <source>
        <dbReference type="Proteomes" id="UP000264208"/>
    </source>
</evidence>
<accession>A0A2Z5PIR4</accession>
<evidence type="ECO:0000313" key="2">
    <source>
        <dbReference type="EMBL" id="BAP62068.1"/>
    </source>
</evidence>
<dbReference type="CDD" id="cd02440">
    <property type="entry name" value="AdoMet_MTases"/>
    <property type="match status" value="1"/>
</dbReference>
<gene>
    <name evidence="2" type="ORF">MMKA1_19510</name>
</gene>
<reference evidence="2 3" key="1">
    <citation type="submission" date="2009-06" db="EMBL/GenBank/DDBJ databases">
        <title>Molecular Evidence for Microbiologically Influenced Corrosion from genome of Methanogen.</title>
        <authorList>
            <person name="Ito N."/>
            <person name="Tsurumaru H."/>
            <person name="Shimizu A."/>
            <person name="Harada T."/>
            <person name="Hosoyama A."/>
            <person name="Horikawa H."/>
            <person name="Wakai S."/>
            <person name="Sasaki K."/>
            <person name="Nishijima K."/>
            <person name="Ataku H."/>
            <person name="Yamazaki J."/>
            <person name="Mise M."/>
            <person name="Yamazaki S."/>
            <person name="Tanikawa S."/>
            <person name="Harayama S."/>
            <person name="Fujita N."/>
        </authorList>
    </citation>
    <scope>NUCLEOTIDE SEQUENCE [LARGE SCALE GENOMIC DNA]</scope>
    <source>
        <strain evidence="3">KA1 ( NBRC 102054)</strain>
    </source>
</reference>
<dbReference type="RefSeq" id="WP_011171661.1">
    <property type="nucleotide sequence ID" value="NZ_AP011526.1"/>
</dbReference>
<proteinExistence type="predicted"/>
<protein>
    <recommendedName>
        <fullName evidence="1">Methyltransferase domain-containing protein</fullName>
    </recommendedName>
</protein>
<evidence type="ECO:0000259" key="1">
    <source>
        <dbReference type="Pfam" id="PF13847"/>
    </source>
</evidence>
<dbReference type="InterPro" id="IPR029063">
    <property type="entry name" value="SAM-dependent_MTases_sf"/>
</dbReference>
<dbReference type="PANTHER" id="PTHR43861">
    <property type="entry name" value="TRANS-ACONITATE 2-METHYLTRANSFERASE-RELATED"/>
    <property type="match status" value="1"/>
</dbReference>